<name>A0A5B7GC03_PORTR</name>
<keyword evidence="3" id="KW-1185">Reference proteome</keyword>
<dbReference type="EMBL" id="VSRR010014918">
    <property type="protein sequence ID" value="MPC57601.1"/>
    <property type="molecule type" value="Genomic_DNA"/>
</dbReference>
<evidence type="ECO:0000256" key="1">
    <source>
        <dbReference type="SAM" id="Phobius"/>
    </source>
</evidence>
<gene>
    <name evidence="2" type="ORF">E2C01_051585</name>
</gene>
<reference evidence="2 3" key="1">
    <citation type="submission" date="2019-05" db="EMBL/GenBank/DDBJ databases">
        <title>Another draft genome of Portunus trituberculatus and its Hox gene families provides insights of decapod evolution.</title>
        <authorList>
            <person name="Jeong J.-H."/>
            <person name="Song I."/>
            <person name="Kim S."/>
            <person name="Choi T."/>
            <person name="Kim D."/>
            <person name="Ryu S."/>
            <person name="Kim W."/>
        </authorList>
    </citation>
    <scope>NUCLEOTIDE SEQUENCE [LARGE SCALE GENOMIC DNA]</scope>
    <source>
        <tissue evidence="2">Muscle</tissue>
    </source>
</reference>
<feature type="transmembrane region" description="Helical" evidence="1">
    <location>
        <begin position="145"/>
        <end position="165"/>
    </location>
</feature>
<organism evidence="2 3">
    <name type="scientific">Portunus trituberculatus</name>
    <name type="common">Swimming crab</name>
    <name type="synonym">Neptunus trituberculatus</name>
    <dbReference type="NCBI Taxonomy" id="210409"/>
    <lineage>
        <taxon>Eukaryota</taxon>
        <taxon>Metazoa</taxon>
        <taxon>Ecdysozoa</taxon>
        <taxon>Arthropoda</taxon>
        <taxon>Crustacea</taxon>
        <taxon>Multicrustacea</taxon>
        <taxon>Malacostraca</taxon>
        <taxon>Eumalacostraca</taxon>
        <taxon>Eucarida</taxon>
        <taxon>Decapoda</taxon>
        <taxon>Pleocyemata</taxon>
        <taxon>Brachyura</taxon>
        <taxon>Eubrachyura</taxon>
        <taxon>Portunoidea</taxon>
        <taxon>Portunidae</taxon>
        <taxon>Portuninae</taxon>
        <taxon>Portunus</taxon>
    </lineage>
</organism>
<sequence length="166" mass="18463">MTKGEDIVSAECSGHPWQCEQGVDGDDGTFSTLSFFRVSQPEGSRDTSICVKSEAIEAPQVTPTLRSASRHSAFLFFTVRLSQSPVLRCLIHSLLSPSSFFTAHKKYKKTTTLTYVSLIAMKNSAYFPPSLSPVSFIHQSTLSHFIQFHFLLIPLLSIFFPLLSIL</sequence>
<evidence type="ECO:0000313" key="2">
    <source>
        <dbReference type="EMBL" id="MPC57601.1"/>
    </source>
</evidence>
<dbReference type="Proteomes" id="UP000324222">
    <property type="component" value="Unassembled WGS sequence"/>
</dbReference>
<comment type="caution">
    <text evidence="2">The sequence shown here is derived from an EMBL/GenBank/DDBJ whole genome shotgun (WGS) entry which is preliminary data.</text>
</comment>
<keyword evidence="1" id="KW-0812">Transmembrane</keyword>
<dbReference type="AlphaFoldDB" id="A0A5B7GC03"/>
<proteinExistence type="predicted"/>
<protein>
    <submittedName>
        <fullName evidence="2">Uncharacterized protein</fullName>
    </submittedName>
</protein>
<accession>A0A5B7GC03</accession>
<keyword evidence="1" id="KW-1133">Transmembrane helix</keyword>
<keyword evidence="1" id="KW-0472">Membrane</keyword>
<evidence type="ECO:0000313" key="3">
    <source>
        <dbReference type="Proteomes" id="UP000324222"/>
    </source>
</evidence>